<dbReference type="EMBL" id="CP140635">
    <property type="protein sequence ID" value="WQN37743.1"/>
    <property type="molecule type" value="Genomic_DNA"/>
</dbReference>
<feature type="transmembrane region" description="Helical" evidence="1">
    <location>
        <begin position="868"/>
        <end position="888"/>
    </location>
</feature>
<feature type="transmembrane region" description="Helical" evidence="1">
    <location>
        <begin position="1300"/>
        <end position="1319"/>
    </location>
</feature>
<feature type="transmembrane region" description="Helical" evidence="1">
    <location>
        <begin position="846"/>
        <end position="861"/>
    </location>
</feature>
<organism evidence="2 3">
    <name type="scientific">Rhizobium indigoferae</name>
    <dbReference type="NCBI Taxonomy" id="158891"/>
    <lineage>
        <taxon>Bacteria</taxon>
        <taxon>Pseudomonadati</taxon>
        <taxon>Pseudomonadota</taxon>
        <taxon>Alphaproteobacteria</taxon>
        <taxon>Hyphomicrobiales</taxon>
        <taxon>Rhizobiaceae</taxon>
        <taxon>Rhizobium/Agrobacterium group</taxon>
        <taxon>Rhizobium</taxon>
    </lineage>
</organism>
<feature type="transmembrane region" description="Helical" evidence="1">
    <location>
        <begin position="1325"/>
        <end position="1349"/>
    </location>
</feature>
<dbReference type="Proteomes" id="UP001322785">
    <property type="component" value="Chromosome"/>
</dbReference>
<feature type="transmembrane region" description="Helical" evidence="1">
    <location>
        <begin position="734"/>
        <end position="752"/>
    </location>
</feature>
<keyword evidence="1" id="KW-1133">Transmembrane helix</keyword>
<evidence type="ECO:0000313" key="2">
    <source>
        <dbReference type="EMBL" id="WQN37743.1"/>
    </source>
</evidence>
<feature type="transmembrane region" description="Helical" evidence="1">
    <location>
        <begin position="1217"/>
        <end position="1250"/>
    </location>
</feature>
<feature type="transmembrane region" description="Helical" evidence="1">
    <location>
        <begin position="1038"/>
        <end position="1062"/>
    </location>
</feature>
<feature type="transmembrane region" description="Helical" evidence="1">
    <location>
        <begin position="1387"/>
        <end position="1405"/>
    </location>
</feature>
<evidence type="ECO:0000256" key="1">
    <source>
        <dbReference type="SAM" id="Phobius"/>
    </source>
</evidence>
<feature type="transmembrane region" description="Helical" evidence="1">
    <location>
        <begin position="894"/>
        <end position="913"/>
    </location>
</feature>
<gene>
    <name evidence="2" type="ORF">U5G49_002882</name>
</gene>
<feature type="transmembrane region" description="Helical" evidence="1">
    <location>
        <begin position="180"/>
        <end position="198"/>
    </location>
</feature>
<reference evidence="2 3" key="1">
    <citation type="submission" date="2023-12" db="EMBL/GenBank/DDBJ databases">
        <authorList>
            <person name="Menendez E."/>
            <person name="Kaur S."/>
            <person name="Flores-Felix J.D."/>
            <person name="diCenzo G.C."/>
            <person name="Peix A."/>
            <person name="Velazquez E."/>
        </authorList>
    </citation>
    <scope>NUCLEOTIDE SEQUENCE [LARGE SCALE GENOMIC DNA]</scope>
    <source>
        <strain evidence="2 3">CIP 108029</strain>
    </source>
</reference>
<feature type="transmembrane region" description="Helical" evidence="1">
    <location>
        <begin position="1356"/>
        <end position="1375"/>
    </location>
</feature>
<protein>
    <submittedName>
        <fullName evidence="2">Uncharacterized protein</fullName>
    </submittedName>
</protein>
<feature type="transmembrane region" description="Helical" evidence="1">
    <location>
        <begin position="764"/>
        <end position="780"/>
    </location>
</feature>
<feature type="transmembrane region" description="Helical" evidence="1">
    <location>
        <begin position="1013"/>
        <end position="1032"/>
    </location>
</feature>
<feature type="transmembrane region" description="Helical" evidence="1">
    <location>
        <begin position="959"/>
        <end position="977"/>
    </location>
</feature>
<proteinExistence type="predicted"/>
<keyword evidence="3" id="KW-1185">Reference proteome</keyword>
<feature type="transmembrane region" description="Helical" evidence="1">
    <location>
        <begin position="1074"/>
        <end position="1096"/>
    </location>
</feature>
<accession>A0ABZ0ZDQ8</accession>
<keyword evidence="1" id="KW-0472">Membrane</keyword>
<feature type="transmembrane region" description="Helical" evidence="1">
    <location>
        <begin position="1102"/>
        <end position="1119"/>
    </location>
</feature>
<feature type="transmembrane region" description="Helical" evidence="1">
    <location>
        <begin position="1186"/>
        <end position="1210"/>
    </location>
</feature>
<evidence type="ECO:0000313" key="3">
    <source>
        <dbReference type="Proteomes" id="UP001322785"/>
    </source>
</evidence>
<dbReference type="RefSeq" id="WP_193445524.1">
    <property type="nucleotide sequence ID" value="NZ_BSOQ01000025.1"/>
</dbReference>
<feature type="transmembrane region" description="Helical" evidence="1">
    <location>
        <begin position="1126"/>
        <end position="1157"/>
    </location>
</feature>
<name>A0ABZ0ZDQ8_9HYPH</name>
<sequence length="1442" mass="156073">MRTLEGQESDFPLQPYWEAIGGVGQLTDLLKRLEATSGILLSPDRLLRLADIMRALSARGMRITRSQEAAAVLLPLLVTSGEAQLIATAEIDGFWSPALPPKGSIAEAATTASKTPLVSARLRIAFISAILLLIVMVAAWVMLRHPIEDVAQSVPVPQSEVTSEQGSFRAWLFNLLFGEVIHRLFGFFAVSIFALLWWKSKKASQVRLSRARSEGSLAGLLTVDTNITLFPTSLVRRAGRLLRRPVKVRGSGIDVSRTIWATIEAGGFFRLIPGIASRIPDCLILVDRISRDDHLSALASSLAKRLRDGGADLLRYDFRTYPEVLEAVGRRYGGQAVLSLKAVARRHPGSRVIVVSTGRGFFEPFNSLKPRLEKPFFGEPDHAGMVAGQPDRRRARVLPSFGDSPILLTPTPSDRWGPREQTLSNMGFTVIPFGDVEGSTSGLFSAVEAIIHDRKSSRSLNLVARYATPAEDPLMVDLERVELLSDTPPRDPIYRKKLASRVLTYATKHLSVMEAGAARSGEMTIANAELEARAAFTGLLLFPKVSPNLTPQIWAAITGCEPGAALLSRLSRLPWFRSGHVPDWLRADVASSFQTWLVETQQSEERWHELRAQLAAFATGCLNRAANAESVVVYRRSTVLNSAWNDLKLILRETSPADRAFIEDRLFLTFVESGTVVGDDLLSVELRSADRPTGTMLLGLATFGVVAAVAAIFLPWALRLFIGAGYQDVFSGGLRLALLAMNCLVATFILLGPPLKAETLSGRAVVAVGAALAIAAYPFYVAVPSIFPLTILPALTLVLLALPLLWPPAGSRPLISCLFDGDTSGLEFAAAFAAAATLVLVGYYEGFQMAFLISFVLLLAFSRYSDGLWAMTAMASYALLFLSWAAFLQQAFPSVSTLTWAAPAMMAFAGFAAKSRTNVDSRNSDLKFFSFVAIAHIAASMLAVSEGGSSLLGTLGNTIVPGAVAVYVVAHTLIGMLSDGPSVRAIRAFDPVEEFFHVGTVAGRSGGLAYLEIAVKALIFGFILAALFRLTVRLADTLPWLISLRVVIEFLFISVTLFLFRADGTFATETGRGWLWLAFPALFLMGVLPPKYYVAIDMELDALAYLTLPAAVFIGNRWGRNADRPILFGLFPFLFAVRSGFWVTLGGIWIVLVAFMIKEVARSGSLGEVVLGLRSFLDQRSSISKVAVATGTLLLLSFSVYPISGTGFVIDPEPMRLMLLVLLGIAGVASWPILVSMLLVTTVSLGLMVVGVHQRLGDTHIAMRLLNSDELLNMWMAFLAMPVATFCWRRGSASRAPMVVQGASAALCGVALAFSATMYSTPAFVILYLKGPFTIPLLAWMFGVVSLWTRPTSASFWLPGIAAGIAGAAIAMFVIQQIGFRPSPLSLQMYAPDALVFIGFAVFGYQSAKVIAAATGQVSAAPRTQPPHRNFVEDAQGFEGVR</sequence>
<feature type="transmembrane region" description="Helical" evidence="1">
    <location>
        <begin position="697"/>
        <end position="722"/>
    </location>
</feature>
<feature type="transmembrane region" description="Helical" evidence="1">
    <location>
        <begin position="925"/>
        <end position="944"/>
    </location>
</feature>
<keyword evidence="1" id="KW-0812">Transmembrane</keyword>
<feature type="transmembrane region" description="Helical" evidence="1">
    <location>
        <begin position="1270"/>
        <end position="1288"/>
    </location>
</feature>
<feature type="transmembrane region" description="Helical" evidence="1">
    <location>
        <begin position="124"/>
        <end position="143"/>
    </location>
</feature>